<proteinExistence type="inferred from homology"/>
<feature type="domain" description="SusD-like N-terminal" evidence="8">
    <location>
        <begin position="61"/>
        <end position="205"/>
    </location>
</feature>
<name>A0A9D2FWK4_9BACT</name>
<protein>
    <submittedName>
        <fullName evidence="9">RagB/SusD family nutrient uptake outer membrane protein</fullName>
    </submittedName>
</protein>
<evidence type="ECO:0000256" key="1">
    <source>
        <dbReference type="ARBA" id="ARBA00004442"/>
    </source>
</evidence>
<keyword evidence="4" id="KW-0472">Membrane</keyword>
<gene>
    <name evidence="9" type="ORF">H9966_02270</name>
</gene>
<dbReference type="Gene3D" id="1.25.40.390">
    <property type="match status" value="1"/>
</dbReference>
<dbReference type="InterPro" id="IPR033985">
    <property type="entry name" value="SusD-like_N"/>
</dbReference>
<dbReference type="Pfam" id="PF07980">
    <property type="entry name" value="SusD_RagB"/>
    <property type="match status" value="1"/>
</dbReference>
<keyword evidence="5" id="KW-0998">Cell outer membrane</keyword>
<feature type="signal peptide" evidence="6">
    <location>
        <begin position="1"/>
        <end position="18"/>
    </location>
</feature>
<feature type="chain" id="PRO_5038505571" evidence="6">
    <location>
        <begin position="19"/>
        <end position="605"/>
    </location>
</feature>
<evidence type="ECO:0000256" key="3">
    <source>
        <dbReference type="ARBA" id="ARBA00022729"/>
    </source>
</evidence>
<evidence type="ECO:0000256" key="5">
    <source>
        <dbReference type="ARBA" id="ARBA00023237"/>
    </source>
</evidence>
<keyword evidence="3 6" id="KW-0732">Signal</keyword>
<comment type="caution">
    <text evidence="9">The sequence shown here is derived from an EMBL/GenBank/DDBJ whole genome shotgun (WGS) entry which is preliminary data.</text>
</comment>
<comment type="subcellular location">
    <subcellularLocation>
        <location evidence="1">Cell outer membrane</location>
    </subcellularLocation>
</comment>
<dbReference type="Proteomes" id="UP000824055">
    <property type="component" value="Unassembled WGS sequence"/>
</dbReference>
<reference evidence="9" key="1">
    <citation type="journal article" date="2021" name="PeerJ">
        <title>Extensive microbial diversity within the chicken gut microbiome revealed by metagenomics and culture.</title>
        <authorList>
            <person name="Gilroy R."/>
            <person name="Ravi A."/>
            <person name="Getino M."/>
            <person name="Pursley I."/>
            <person name="Horton D.L."/>
            <person name="Alikhan N.F."/>
            <person name="Baker D."/>
            <person name="Gharbi K."/>
            <person name="Hall N."/>
            <person name="Watson M."/>
            <person name="Adriaenssens E.M."/>
            <person name="Foster-Nyarko E."/>
            <person name="Jarju S."/>
            <person name="Secka A."/>
            <person name="Antonio M."/>
            <person name="Oren A."/>
            <person name="Chaudhuri R.R."/>
            <person name="La Ragione R."/>
            <person name="Hildebrand F."/>
            <person name="Pallen M.J."/>
        </authorList>
    </citation>
    <scope>NUCLEOTIDE SEQUENCE</scope>
    <source>
        <strain evidence="9">ChiHecec3B27-8219</strain>
    </source>
</reference>
<sequence length="605" mass="67505">MKKFIILLAFLPFFTACDDLFTPAKENIQGLEGNEEWPKYVDGILAHAYVLLGFSDGPVSDMATDDCVTNENSSSWLRMATGSWTSNDDPTSQWQTCRHTIMYINNFLSVVDNTVWSADEVINEGFKMRLKGEAYGLRALNMFNLLRAHGGWADDGQLYGVPIITTPEDAGSDFNVPRDTFEDCMDSLIADCNRAIEYLPQDYVNLGQGGTIPAKYTAIGFSNIDDYNRVFGQKFGGRLSGRVAECIRAMAVLMAASPAFSAGSGYDWEDAAEYAAVVIDHMPKDADGVDALGVDQDGYTWYCNTAEINALQAGVNPPEVIWRGGANNNESSLATNNYPPTLYGNGRANPTQNLVDAFPMANGFPITDSRSNYDPNDPYTGRDPRLTTYILVNGGTAGPSNSVIITGNYGTTTNDQLNRENGRSTRTGYYMKKHLRQDVNLDPNSTTGQKHYNAYIRATEMFLDYAEAANEAYDNPRVTGSHGYSAYDIIKALRKRAGVGGENDPYLEEVANNGKDAMRELIRNERRLELCFENKRFYDLRRWQVPLTQLNETATGMQITERSDGSLVYERITVENRAFKDYMYWGPVPYSECLKFSNLQQNKGW</sequence>
<dbReference type="EMBL" id="DXBE01000021">
    <property type="protein sequence ID" value="HIZ68699.1"/>
    <property type="molecule type" value="Genomic_DNA"/>
</dbReference>
<evidence type="ECO:0000259" key="8">
    <source>
        <dbReference type="Pfam" id="PF14322"/>
    </source>
</evidence>
<evidence type="ECO:0000256" key="2">
    <source>
        <dbReference type="ARBA" id="ARBA00006275"/>
    </source>
</evidence>
<evidence type="ECO:0000259" key="7">
    <source>
        <dbReference type="Pfam" id="PF07980"/>
    </source>
</evidence>
<evidence type="ECO:0000313" key="9">
    <source>
        <dbReference type="EMBL" id="HIZ68699.1"/>
    </source>
</evidence>
<dbReference type="InterPro" id="IPR012944">
    <property type="entry name" value="SusD_RagB_dom"/>
</dbReference>
<accession>A0A9D2FWK4</accession>
<dbReference type="Pfam" id="PF14322">
    <property type="entry name" value="SusD-like_3"/>
    <property type="match status" value="1"/>
</dbReference>
<evidence type="ECO:0000313" key="10">
    <source>
        <dbReference type="Proteomes" id="UP000824055"/>
    </source>
</evidence>
<dbReference type="PROSITE" id="PS51257">
    <property type="entry name" value="PROKAR_LIPOPROTEIN"/>
    <property type="match status" value="1"/>
</dbReference>
<dbReference type="InterPro" id="IPR011990">
    <property type="entry name" value="TPR-like_helical_dom_sf"/>
</dbReference>
<comment type="similarity">
    <text evidence="2">Belongs to the SusD family.</text>
</comment>
<dbReference type="GO" id="GO:0009279">
    <property type="term" value="C:cell outer membrane"/>
    <property type="evidence" value="ECO:0007669"/>
    <property type="project" value="UniProtKB-SubCell"/>
</dbReference>
<dbReference type="AlphaFoldDB" id="A0A9D2FWK4"/>
<organism evidence="9 10">
    <name type="scientific">Candidatus Prevotella avicola</name>
    <dbReference type="NCBI Taxonomy" id="2838738"/>
    <lineage>
        <taxon>Bacteria</taxon>
        <taxon>Pseudomonadati</taxon>
        <taxon>Bacteroidota</taxon>
        <taxon>Bacteroidia</taxon>
        <taxon>Bacteroidales</taxon>
        <taxon>Prevotellaceae</taxon>
        <taxon>Prevotella</taxon>
    </lineage>
</organism>
<evidence type="ECO:0000256" key="4">
    <source>
        <dbReference type="ARBA" id="ARBA00023136"/>
    </source>
</evidence>
<evidence type="ECO:0000256" key="6">
    <source>
        <dbReference type="SAM" id="SignalP"/>
    </source>
</evidence>
<reference evidence="9" key="2">
    <citation type="submission" date="2021-04" db="EMBL/GenBank/DDBJ databases">
        <authorList>
            <person name="Gilroy R."/>
        </authorList>
    </citation>
    <scope>NUCLEOTIDE SEQUENCE</scope>
    <source>
        <strain evidence="9">ChiHecec3B27-8219</strain>
    </source>
</reference>
<feature type="domain" description="RagB/SusD" evidence="7">
    <location>
        <begin position="318"/>
        <end position="605"/>
    </location>
</feature>
<dbReference type="SUPFAM" id="SSF48452">
    <property type="entry name" value="TPR-like"/>
    <property type="match status" value="1"/>
</dbReference>